<name>A0A8S5UZV3_9CAUD</name>
<evidence type="ECO:0000313" key="2">
    <source>
        <dbReference type="EMBL" id="DAG00025.1"/>
    </source>
</evidence>
<dbReference type="EMBL" id="BK016176">
    <property type="protein sequence ID" value="DAG00025.1"/>
    <property type="molecule type" value="Genomic_DNA"/>
</dbReference>
<dbReference type="Pfam" id="PF09588">
    <property type="entry name" value="YqaJ"/>
    <property type="match status" value="1"/>
</dbReference>
<reference evidence="2" key="1">
    <citation type="journal article" date="2021" name="Proc. Natl. Acad. Sci. U.S.A.">
        <title>A Catalog of Tens of Thousands of Viruses from Human Metagenomes Reveals Hidden Associations with Chronic Diseases.</title>
        <authorList>
            <person name="Tisza M.J."/>
            <person name="Buck C.B."/>
        </authorList>
    </citation>
    <scope>NUCLEOTIDE SEQUENCE</scope>
    <source>
        <strain evidence="2">CtBeL15</strain>
    </source>
</reference>
<accession>A0A8S5UZV3</accession>
<sequence length="212" mass="23992">MERLHFENREDWLAGRMQGIGASEAAAVAGMSPWMSKLELWRLKVGAEKAKDLSGSAAVSRGVRMEPALRGLYTAIHPGRTVDYYPYDILYQKDRPFIFATLDGEVTDERGRKGILEIKTSSPNGKAGWAKWDGQIPSHYYCQLLHQMLATGYEFVDLMASLENMDGDLSIRTYHFERAEQEADMAWLLEKETDFYQNNVLNGVPPAAILRL</sequence>
<protein>
    <submittedName>
        <fullName evidence="2">Exonuclease</fullName>
    </submittedName>
</protein>
<dbReference type="Gene3D" id="3.90.320.10">
    <property type="match status" value="1"/>
</dbReference>
<feature type="domain" description="YqaJ viral recombinase" evidence="1">
    <location>
        <begin position="11"/>
        <end position="154"/>
    </location>
</feature>
<dbReference type="InterPro" id="IPR017482">
    <property type="entry name" value="Lambda-type_endonuclease"/>
</dbReference>
<dbReference type="SUPFAM" id="SSF52980">
    <property type="entry name" value="Restriction endonuclease-like"/>
    <property type="match status" value="1"/>
</dbReference>
<organism evidence="2">
    <name type="scientific">Siphoviridae sp. ctBeL15</name>
    <dbReference type="NCBI Taxonomy" id="2825374"/>
    <lineage>
        <taxon>Viruses</taxon>
        <taxon>Duplodnaviria</taxon>
        <taxon>Heunggongvirae</taxon>
        <taxon>Uroviricota</taxon>
        <taxon>Caudoviricetes</taxon>
    </lineage>
</organism>
<keyword evidence="2" id="KW-0269">Exonuclease</keyword>
<dbReference type="InterPro" id="IPR019080">
    <property type="entry name" value="YqaJ_viral_recombinase"/>
</dbReference>
<proteinExistence type="predicted"/>
<dbReference type="InterPro" id="IPR011335">
    <property type="entry name" value="Restrct_endonuc-II-like"/>
</dbReference>
<dbReference type="InterPro" id="IPR011604">
    <property type="entry name" value="PDDEXK-like_dom_sf"/>
</dbReference>
<dbReference type="GO" id="GO:0004527">
    <property type="term" value="F:exonuclease activity"/>
    <property type="evidence" value="ECO:0007669"/>
    <property type="project" value="UniProtKB-KW"/>
</dbReference>
<keyword evidence="2" id="KW-0540">Nuclease</keyword>
<dbReference type="NCBIfam" id="TIGR03033">
    <property type="entry name" value="phage_rel_nuc"/>
    <property type="match status" value="1"/>
</dbReference>
<dbReference type="InterPro" id="IPR051703">
    <property type="entry name" value="NF-kappa-B_Signaling_Reg"/>
</dbReference>
<keyword evidence="2" id="KW-0378">Hydrolase</keyword>
<evidence type="ECO:0000259" key="1">
    <source>
        <dbReference type="Pfam" id="PF09588"/>
    </source>
</evidence>
<dbReference type="PANTHER" id="PTHR46609:SF6">
    <property type="entry name" value="EXONUCLEASE, PHAGE-TYPE_RECB, C-TERMINAL DOMAIN-CONTAINING PROTEIN-RELATED"/>
    <property type="match status" value="1"/>
</dbReference>
<dbReference type="PANTHER" id="PTHR46609">
    <property type="entry name" value="EXONUCLEASE, PHAGE-TYPE/RECB, C-TERMINAL DOMAIN-CONTAINING PROTEIN"/>
    <property type="match status" value="1"/>
</dbReference>